<evidence type="ECO:0000256" key="6">
    <source>
        <dbReference type="ARBA" id="ARBA00023136"/>
    </source>
</evidence>
<evidence type="ECO:0000256" key="7">
    <source>
        <dbReference type="SAM" id="Phobius"/>
    </source>
</evidence>
<feature type="domain" description="T-SNARE coiled-coil homology" evidence="8">
    <location>
        <begin position="131"/>
        <end position="193"/>
    </location>
</feature>
<keyword evidence="4" id="KW-0653">Protein transport</keyword>
<dbReference type="GO" id="GO:0005484">
    <property type="term" value="F:SNAP receptor activity"/>
    <property type="evidence" value="ECO:0007669"/>
    <property type="project" value="InterPro"/>
</dbReference>
<dbReference type="Gene3D" id="1.20.5.110">
    <property type="match status" value="1"/>
</dbReference>
<evidence type="ECO:0000313" key="10">
    <source>
        <dbReference type="Proteomes" id="UP001055712"/>
    </source>
</evidence>
<organism evidence="9 10">
    <name type="scientific">Chlorella vulgaris</name>
    <name type="common">Green alga</name>
    <dbReference type="NCBI Taxonomy" id="3077"/>
    <lineage>
        <taxon>Eukaryota</taxon>
        <taxon>Viridiplantae</taxon>
        <taxon>Chlorophyta</taxon>
        <taxon>core chlorophytes</taxon>
        <taxon>Trebouxiophyceae</taxon>
        <taxon>Chlorellales</taxon>
        <taxon>Chlorellaceae</taxon>
        <taxon>Chlorella clade</taxon>
        <taxon>Chlorella</taxon>
    </lineage>
</organism>
<dbReference type="PANTHER" id="PTHR21230">
    <property type="entry name" value="VESICLE TRANSPORT V-SNARE PROTEIN VTI1-RELATED"/>
    <property type="match status" value="1"/>
</dbReference>
<dbReference type="Pfam" id="PF12352">
    <property type="entry name" value="V-SNARE_C"/>
    <property type="match status" value="1"/>
</dbReference>
<evidence type="ECO:0000256" key="3">
    <source>
        <dbReference type="ARBA" id="ARBA00022692"/>
    </source>
</evidence>
<dbReference type="GO" id="GO:0005789">
    <property type="term" value="C:endoplasmic reticulum membrane"/>
    <property type="evidence" value="ECO:0007669"/>
    <property type="project" value="TreeGrafter"/>
</dbReference>
<reference evidence="9" key="1">
    <citation type="journal article" date="2019" name="Plant J.">
        <title>Chlorella vulgaris genome assembly and annotation reveals the molecular basis for metabolic acclimation to high light conditions.</title>
        <authorList>
            <person name="Cecchin M."/>
            <person name="Marcolungo L."/>
            <person name="Rossato M."/>
            <person name="Girolomoni L."/>
            <person name="Cosentino E."/>
            <person name="Cuine S."/>
            <person name="Li-Beisson Y."/>
            <person name="Delledonne M."/>
            <person name="Ballottari M."/>
        </authorList>
    </citation>
    <scope>NUCLEOTIDE SEQUENCE</scope>
    <source>
        <strain evidence="9">211/11P</strain>
    </source>
</reference>
<evidence type="ECO:0000256" key="1">
    <source>
        <dbReference type="ARBA" id="ARBA00004211"/>
    </source>
</evidence>
<reference evidence="9" key="2">
    <citation type="submission" date="2020-11" db="EMBL/GenBank/DDBJ databases">
        <authorList>
            <person name="Cecchin M."/>
            <person name="Marcolungo L."/>
            <person name="Rossato M."/>
            <person name="Girolomoni L."/>
            <person name="Cosentino E."/>
            <person name="Cuine S."/>
            <person name="Li-Beisson Y."/>
            <person name="Delledonne M."/>
            <person name="Ballottari M."/>
        </authorList>
    </citation>
    <scope>NUCLEOTIDE SEQUENCE</scope>
    <source>
        <strain evidence="9">211/11P</strain>
        <tissue evidence="9">Whole cell</tissue>
    </source>
</reference>
<dbReference type="GO" id="GO:0031201">
    <property type="term" value="C:SNARE complex"/>
    <property type="evidence" value="ECO:0007669"/>
    <property type="project" value="InterPro"/>
</dbReference>
<gene>
    <name evidence="9" type="ORF">D9Q98_004202</name>
</gene>
<comment type="subcellular location">
    <subcellularLocation>
        <location evidence="1">Membrane</location>
        <topology evidence="1">Single-pass type IV membrane protein</topology>
    </subcellularLocation>
</comment>
<accession>A0A9D4TRE9</accession>
<protein>
    <recommendedName>
        <fullName evidence="8">t-SNARE coiled-coil homology domain-containing protein</fullName>
    </recommendedName>
</protein>
<proteinExistence type="predicted"/>
<dbReference type="OrthoDB" id="19261at2759"/>
<dbReference type="Proteomes" id="UP001055712">
    <property type="component" value="Unassembled WGS sequence"/>
</dbReference>
<dbReference type="AlphaFoldDB" id="A0A9D4TRE9"/>
<dbReference type="InterPro" id="IPR044766">
    <property type="entry name" value="NPSN/SNAP25-like_N_SNARE"/>
</dbReference>
<dbReference type="EMBL" id="SIDB01000005">
    <property type="protein sequence ID" value="KAI3432658.1"/>
    <property type="molecule type" value="Genomic_DNA"/>
</dbReference>
<dbReference type="PROSITE" id="PS50192">
    <property type="entry name" value="T_SNARE"/>
    <property type="match status" value="1"/>
</dbReference>
<comment type="caution">
    <text evidence="9">The sequence shown here is derived from an EMBL/GenBank/DDBJ whole genome shotgun (WGS) entry which is preliminary data.</text>
</comment>
<dbReference type="GO" id="GO:0006906">
    <property type="term" value="P:vesicle fusion"/>
    <property type="evidence" value="ECO:0007669"/>
    <property type="project" value="TreeGrafter"/>
</dbReference>
<evidence type="ECO:0000259" key="8">
    <source>
        <dbReference type="PROSITE" id="PS50192"/>
    </source>
</evidence>
<keyword evidence="6 7" id="KW-0472">Membrane</keyword>
<keyword evidence="3 7" id="KW-0812">Transmembrane</keyword>
<dbReference type="GO" id="GO:0031902">
    <property type="term" value="C:late endosome membrane"/>
    <property type="evidence" value="ECO:0007669"/>
    <property type="project" value="TreeGrafter"/>
</dbReference>
<sequence>MAGPSTSTSAAAYEQELQLEKLFHGLSAGFQKLDKLAGAKQAALLKDLTADMQEAKTLIREFEREARTDGMPANELNFRKKQYVQELNGFIGLKKAYSGASGQRSELMDGSKSETEKLSSMNTTELMQMGRQQIKETDTSLLRSEKIVNDTMAIGIQTAETLQGQTRQLEKVIDDLDEIHFTMKKARQVIRDMTRSLMTDKLIMGLILLVVLGIVAIIVLNVLKAQGVSLPGSRRRLLWDPEGGDW</sequence>
<keyword evidence="2" id="KW-0813">Transport</keyword>
<feature type="transmembrane region" description="Helical" evidence="7">
    <location>
        <begin position="202"/>
        <end position="223"/>
    </location>
</feature>
<dbReference type="InterPro" id="IPR000727">
    <property type="entry name" value="T_SNARE_dom"/>
</dbReference>
<evidence type="ECO:0000313" key="9">
    <source>
        <dbReference type="EMBL" id="KAI3432658.1"/>
    </source>
</evidence>
<evidence type="ECO:0000256" key="5">
    <source>
        <dbReference type="ARBA" id="ARBA00022989"/>
    </source>
</evidence>
<evidence type="ECO:0000256" key="4">
    <source>
        <dbReference type="ARBA" id="ARBA00022927"/>
    </source>
</evidence>
<dbReference type="PANTHER" id="PTHR21230:SF79">
    <property type="entry name" value="T-SNARE COILED-COIL HOMOLOGY DOMAIN-CONTAINING PROTEIN"/>
    <property type="match status" value="1"/>
</dbReference>
<dbReference type="GO" id="GO:0015031">
    <property type="term" value="P:protein transport"/>
    <property type="evidence" value="ECO:0007669"/>
    <property type="project" value="UniProtKB-KW"/>
</dbReference>
<dbReference type="GO" id="GO:0005794">
    <property type="term" value="C:Golgi apparatus"/>
    <property type="evidence" value="ECO:0007669"/>
    <property type="project" value="TreeGrafter"/>
</dbReference>
<name>A0A9D4TRE9_CHLVU</name>
<keyword evidence="10" id="KW-1185">Reference proteome</keyword>
<keyword evidence="5 7" id="KW-1133">Transmembrane helix</keyword>
<evidence type="ECO:0000256" key="2">
    <source>
        <dbReference type="ARBA" id="ARBA00022448"/>
    </source>
</evidence>
<dbReference type="GO" id="GO:0012507">
    <property type="term" value="C:ER to Golgi transport vesicle membrane"/>
    <property type="evidence" value="ECO:0007669"/>
    <property type="project" value="TreeGrafter"/>
</dbReference>
<dbReference type="CDD" id="cd15861">
    <property type="entry name" value="SNARE_SNAP25N_23N_29N_SEC9N"/>
    <property type="match status" value="1"/>
</dbReference>
<dbReference type="SUPFAM" id="SSF58038">
    <property type="entry name" value="SNARE fusion complex"/>
    <property type="match status" value="1"/>
</dbReference>
<dbReference type="GO" id="GO:0000149">
    <property type="term" value="F:SNARE binding"/>
    <property type="evidence" value="ECO:0007669"/>
    <property type="project" value="TreeGrafter"/>
</dbReference>